<feature type="active site" evidence="2">
    <location>
        <position position="136"/>
    </location>
</feature>
<comment type="catalytic activity">
    <reaction evidence="2">
        <text>N-terminal N-formyl-L-methionyl-[peptide] + H2O = N-terminal L-methionyl-[peptide] + formate</text>
        <dbReference type="Rhea" id="RHEA:24420"/>
        <dbReference type="Rhea" id="RHEA-COMP:10639"/>
        <dbReference type="Rhea" id="RHEA-COMP:10640"/>
        <dbReference type="ChEBI" id="CHEBI:15377"/>
        <dbReference type="ChEBI" id="CHEBI:15740"/>
        <dbReference type="ChEBI" id="CHEBI:49298"/>
        <dbReference type="ChEBI" id="CHEBI:64731"/>
        <dbReference type="EC" id="3.5.1.88"/>
    </reaction>
</comment>
<keyword evidence="4" id="KW-1185">Reference proteome</keyword>
<feature type="binding site" evidence="2">
    <location>
        <position position="135"/>
    </location>
    <ligand>
        <name>Fe cation</name>
        <dbReference type="ChEBI" id="CHEBI:24875"/>
    </ligand>
</feature>
<dbReference type="Gene3D" id="3.90.45.10">
    <property type="entry name" value="Peptide deformylase"/>
    <property type="match status" value="1"/>
</dbReference>
<keyword evidence="2 3" id="KW-0378">Hydrolase</keyword>
<name>A0A4P8L2V4_9BACT</name>
<comment type="similarity">
    <text evidence="1 2">Belongs to the polypeptide deformylase family.</text>
</comment>
<dbReference type="PANTHER" id="PTHR10458:SF22">
    <property type="entry name" value="PEPTIDE DEFORMYLASE"/>
    <property type="match status" value="1"/>
</dbReference>
<evidence type="ECO:0000256" key="2">
    <source>
        <dbReference type="HAMAP-Rule" id="MF_00163"/>
    </source>
</evidence>
<proteinExistence type="inferred from homology"/>
<accession>A0A4P8L2V4</accession>
<feature type="binding site" evidence="2">
    <location>
        <position position="93"/>
    </location>
    <ligand>
        <name>Fe cation</name>
        <dbReference type="ChEBI" id="CHEBI:24875"/>
    </ligand>
</feature>
<dbReference type="NCBIfam" id="TIGR00079">
    <property type="entry name" value="pept_deformyl"/>
    <property type="match status" value="1"/>
</dbReference>
<dbReference type="HAMAP" id="MF_00163">
    <property type="entry name" value="Pep_deformylase"/>
    <property type="match status" value="1"/>
</dbReference>
<reference evidence="3 4" key="1">
    <citation type="submission" date="2019-05" db="EMBL/GenBank/DDBJ databases">
        <title>The Complete Genome Sequence of the n-alkane-degrading Desulfoglaeba alkanexedens ALDC reveals multiple alkylsuccinate synthase gene clusters.</title>
        <authorList>
            <person name="Callaghan A.V."/>
            <person name="Davidova I.A."/>
            <person name="Duncan K.E."/>
            <person name="Morris B."/>
            <person name="McInerney M.J."/>
        </authorList>
    </citation>
    <scope>NUCLEOTIDE SEQUENCE [LARGE SCALE GENOMIC DNA]</scope>
    <source>
        <strain evidence="3 4">ALDC</strain>
    </source>
</reference>
<comment type="function">
    <text evidence="2">Removes the formyl group from the N-terminal Met of newly synthesized proteins. Requires at least a dipeptide for an efficient rate of reaction. N-terminal L-methionine is a prerequisite for activity but the enzyme has broad specificity at other positions.</text>
</comment>
<dbReference type="CDD" id="cd00487">
    <property type="entry name" value="Pep_deformylase"/>
    <property type="match status" value="1"/>
</dbReference>
<dbReference type="PIRSF" id="PIRSF004749">
    <property type="entry name" value="Pep_def"/>
    <property type="match status" value="1"/>
</dbReference>
<reference evidence="3 4" key="2">
    <citation type="submission" date="2019-05" db="EMBL/GenBank/DDBJ databases">
        <authorList>
            <person name="Suflita J.M."/>
            <person name="Marks C.R."/>
        </authorList>
    </citation>
    <scope>NUCLEOTIDE SEQUENCE [LARGE SCALE GENOMIC DNA]</scope>
    <source>
        <strain evidence="3 4">ALDC</strain>
    </source>
</reference>
<dbReference type="AlphaFoldDB" id="A0A4P8L2V4"/>
<dbReference type="Pfam" id="PF01327">
    <property type="entry name" value="Pep_deformylase"/>
    <property type="match status" value="1"/>
</dbReference>
<comment type="cofactor">
    <cofactor evidence="2">
        <name>Fe(2+)</name>
        <dbReference type="ChEBI" id="CHEBI:29033"/>
    </cofactor>
    <text evidence="2">Binds 1 Fe(2+) ion.</text>
</comment>
<dbReference type="NCBIfam" id="NF001159">
    <property type="entry name" value="PRK00150.1-3"/>
    <property type="match status" value="1"/>
</dbReference>
<dbReference type="GO" id="GO:0042586">
    <property type="term" value="F:peptide deformylase activity"/>
    <property type="evidence" value="ECO:0007669"/>
    <property type="project" value="UniProtKB-UniRule"/>
</dbReference>
<dbReference type="PRINTS" id="PR01576">
    <property type="entry name" value="PDEFORMYLASE"/>
</dbReference>
<sequence>MALLEIRVYPDKVLREKARPIDTVDRSVRRLINNMAETMYDAPGIGLAANQVGEALRVILVDLQREDDDHGLITLVNPEIVKAEGEVVWEEGCLSVPDYFSPVKRFETVTVRGRDPDGNPREIHASGLLAVALQHEIDHLEGRLFIDLLNPIKRDMFKRRWKKRLKEAQG</sequence>
<dbReference type="InterPro" id="IPR023635">
    <property type="entry name" value="Peptide_deformylase"/>
</dbReference>
<dbReference type="KEGG" id="dax:FDQ92_08840"/>
<keyword evidence="2" id="KW-0408">Iron</keyword>
<keyword evidence="2" id="KW-0479">Metal-binding</keyword>
<dbReference type="PANTHER" id="PTHR10458">
    <property type="entry name" value="PEPTIDE DEFORMYLASE"/>
    <property type="match status" value="1"/>
</dbReference>
<protein>
    <recommendedName>
        <fullName evidence="2">Peptide deformylase</fullName>
        <shortName evidence="2">PDF</shortName>
        <ecNumber evidence="2">3.5.1.88</ecNumber>
    </recommendedName>
    <alternativeName>
        <fullName evidence="2">Polypeptide deformylase</fullName>
    </alternativeName>
</protein>
<gene>
    <name evidence="2 3" type="primary">def</name>
    <name evidence="3" type="ORF">FDQ92_08840</name>
</gene>
<dbReference type="SUPFAM" id="SSF56420">
    <property type="entry name" value="Peptide deformylase"/>
    <property type="match status" value="1"/>
</dbReference>
<evidence type="ECO:0000256" key="1">
    <source>
        <dbReference type="ARBA" id="ARBA00010759"/>
    </source>
</evidence>
<dbReference type="GO" id="GO:0046872">
    <property type="term" value="F:metal ion binding"/>
    <property type="evidence" value="ECO:0007669"/>
    <property type="project" value="UniProtKB-KW"/>
</dbReference>
<organism evidence="3 4">
    <name type="scientific">Desulfoglaeba alkanexedens ALDC</name>
    <dbReference type="NCBI Taxonomy" id="980445"/>
    <lineage>
        <taxon>Bacteria</taxon>
        <taxon>Pseudomonadati</taxon>
        <taxon>Thermodesulfobacteriota</taxon>
        <taxon>Syntrophobacteria</taxon>
        <taxon>Syntrophobacterales</taxon>
        <taxon>Syntrophobacteraceae</taxon>
        <taxon>Desulfoglaeba</taxon>
    </lineage>
</organism>
<keyword evidence="2" id="KW-0648">Protein biosynthesis</keyword>
<dbReference type="EC" id="3.5.1.88" evidence="2"/>
<evidence type="ECO:0000313" key="3">
    <source>
        <dbReference type="EMBL" id="QCQ22256.1"/>
    </source>
</evidence>
<dbReference type="OrthoDB" id="9804313at2"/>
<dbReference type="RefSeq" id="WP_137424278.1">
    <property type="nucleotide sequence ID" value="NZ_CP040098.1"/>
</dbReference>
<dbReference type="Proteomes" id="UP000298602">
    <property type="component" value="Chromosome"/>
</dbReference>
<dbReference type="EMBL" id="CP040098">
    <property type="protein sequence ID" value="QCQ22256.1"/>
    <property type="molecule type" value="Genomic_DNA"/>
</dbReference>
<feature type="binding site" evidence="2">
    <location>
        <position position="139"/>
    </location>
    <ligand>
        <name>Fe cation</name>
        <dbReference type="ChEBI" id="CHEBI:24875"/>
    </ligand>
</feature>
<dbReference type="GO" id="GO:0006412">
    <property type="term" value="P:translation"/>
    <property type="evidence" value="ECO:0007669"/>
    <property type="project" value="UniProtKB-UniRule"/>
</dbReference>
<dbReference type="InterPro" id="IPR036821">
    <property type="entry name" value="Peptide_deformylase_sf"/>
</dbReference>
<evidence type="ECO:0000313" key="4">
    <source>
        <dbReference type="Proteomes" id="UP000298602"/>
    </source>
</evidence>